<keyword evidence="2" id="KW-1185">Reference proteome</keyword>
<dbReference type="Proteomes" id="UP000266841">
    <property type="component" value="Unassembled WGS sequence"/>
</dbReference>
<protein>
    <submittedName>
        <fullName evidence="1">Uncharacterized protein</fullName>
    </submittedName>
</protein>
<evidence type="ECO:0000313" key="2">
    <source>
        <dbReference type="Proteomes" id="UP000266841"/>
    </source>
</evidence>
<name>K0SEN9_THAOC</name>
<sequence length="131" mass="14502">MISDQEDDESYISSTSTHTSFVDDPHDDEMFHCFGGDCPVSRFKLMKLEGNIRGSSSSAFTTSEKIGPDLAEQLAKIIRSRCSEFLLGMTAKALSDQLRSLTLSAQDWPKTDPLWCSIPKASSSLLDKFKS</sequence>
<organism evidence="1 2">
    <name type="scientific">Thalassiosira oceanica</name>
    <name type="common">Marine diatom</name>
    <dbReference type="NCBI Taxonomy" id="159749"/>
    <lineage>
        <taxon>Eukaryota</taxon>
        <taxon>Sar</taxon>
        <taxon>Stramenopiles</taxon>
        <taxon>Ochrophyta</taxon>
        <taxon>Bacillariophyta</taxon>
        <taxon>Coscinodiscophyceae</taxon>
        <taxon>Thalassiosirophycidae</taxon>
        <taxon>Thalassiosirales</taxon>
        <taxon>Thalassiosiraceae</taxon>
        <taxon>Thalassiosira</taxon>
    </lineage>
</organism>
<proteinExistence type="predicted"/>
<comment type="caution">
    <text evidence="1">The sequence shown here is derived from an EMBL/GenBank/DDBJ whole genome shotgun (WGS) entry which is preliminary data.</text>
</comment>
<reference evidence="1 2" key="1">
    <citation type="journal article" date="2012" name="Genome Biol.">
        <title>Genome and low-iron response of an oceanic diatom adapted to chronic iron limitation.</title>
        <authorList>
            <person name="Lommer M."/>
            <person name="Specht M."/>
            <person name="Roy A.S."/>
            <person name="Kraemer L."/>
            <person name="Andreson R."/>
            <person name="Gutowska M.A."/>
            <person name="Wolf J."/>
            <person name="Bergner S.V."/>
            <person name="Schilhabel M.B."/>
            <person name="Klostermeier U.C."/>
            <person name="Beiko R.G."/>
            <person name="Rosenstiel P."/>
            <person name="Hippler M."/>
            <person name="Laroche J."/>
        </authorList>
    </citation>
    <scope>NUCLEOTIDE SEQUENCE [LARGE SCALE GENOMIC DNA]</scope>
    <source>
        <strain evidence="1 2">CCMP1005</strain>
    </source>
</reference>
<dbReference type="AlphaFoldDB" id="K0SEN9"/>
<gene>
    <name evidence="1" type="ORF">THAOC_14670</name>
</gene>
<accession>K0SEN9</accession>
<evidence type="ECO:0000313" key="1">
    <source>
        <dbReference type="EMBL" id="EJK64583.1"/>
    </source>
</evidence>
<dbReference type="EMBL" id="AGNL01017098">
    <property type="protein sequence ID" value="EJK64583.1"/>
    <property type="molecule type" value="Genomic_DNA"/>
</dbReference>